<dbReference type="Proteomes" id="UP000237797">
    <property type="component" value="Unassembled WGS sequence"/>
</dbReference>
<feature type="transmembrane region" description="Helical" evidence="1">
    <location>
        <begin position="62"/>
        <end position="79"/>
    </location>
</feature>
<evidence type="ECO:0000313" key="2">
    <source>
        <dbReference type="EMBL" id="PRX41655.1"/>
    </source>
</evidence>
<feature type="transmembrane region" description="Helical" evidence="1">
    <location>
        <begin position="12"/>
        <end position="30"/>
    </location>
</feature>
<organism evidence="2 3">
    <name type="scientific">Planifilum fimeticola</name>
    <dbReference type="NCBI Taxonomy" id="201975"/>
    <lineage>
        <taxon>Bacteria</taxon>
        <taxon>Bacillati</taxon>
        <taxon>Bacillota</taxon>
        <taxon>Bacilli</taxon>
        <taxon>Bacillales</taxon>
        <taxon>Thermoactinomycetaceae</taxon>
        <taxon>Planifilum</taxon>
    </lineage>
</organism>
<keyword evidence="1" id="KW-0472">Membrane</keyword>
<dbReference type="EMBL" id="PVNE01000005">
    <property type="protein sequence ID" value="PRX41655.1"/>
    <property type="molecule type" value="Genomic_DNA"/>
</dbReference>
<protein>
    <submittedName>
        <fullName evidence="2">YlaH-like protein</fullName>
    </submittedName>
</protein>
<keyword evidence="1" id="KW-1133">Transmembrane helix</keyword>
<name>A0A2T0LH60_9BACL</name>
<sequence>MEIINQALERPFVAYFVILILTGIVYKVAFARPLPPLKALVVYVFLALGCFLLLLFHMLRFPIVPILVISVVLIGVARIRMAMTEKKSQAEEQGNGRKV</sequence>
<reference evidence="2 3" key="1">
    <citation type="submission" date="2018-03" db="EMBL/GenBank/DDBJ databases">
        <title>Genomic Encyclopedia of Archaeal and Bacterial Type Strains, Phase II (KMG-II): from individual species to whole genera.</title>
        <authorList>
            <person name="Goeker M."/>
        </authorList>
    </citation>
    <scope>NUCLEOTIDE SEQUENCE [LARGE SCALE GENOMIC DNA]</scope>
    <source>
        <strain evidence="2 3">DSM 44946</strain>
    </source>
</reference>
<dbReference type="Pfam" id="PF14036">
    <property type="entry name" value="YlaH"/>
    <property type="match status" value="1"/>
</dbReference>
<evidence type="ECO:0000256" key="1">
    <source>
        <dbReference type="SAM" id="Phobius"/>
    </source>
</evidence>
<dbReference type="RefSeq" id="WP_106344389.1">
    <property type="nucleotide sequence ID" value="NZ_PVNE01000005.1"/>
</dbReference>
<comment type="caution">
    <text evidence="2">The sequence shown here is derived from an EMBL/GenBank/DDBJ whole genome shotgun (WGS) entry which is preliminary data.</text>
</comment>
<keyword evidence="1" id="KW-0812">Transmembrane</keyword>
<evidence type="ECO:0000313" key="3">
    <source>
        <dbReference type="Proteomes" id="UP000237797"/>
    </source>
</evidence>
<dbReference type="InterPro" id="IPR025620">
    <property type="entry name" value="YlaH"/>
</dbReference>
<keyword evidence="3" id="KW-1185">Reference proteome</keyword>
<dbReference type="AlphaFoldDB" id="A0A2T0LH60"/>
<proteinExistence type="predicted"/>
<dbReference type="OrthoDB" id="2680377at2"/>
<gene>
    <name evidence="2" type="ORF">CLV97_10582</name>
</gene>
<feature type="transmembrane region" description="Helical" evidence="1">
    <location>
        <begin position="37"/>
        <end position="56"/>
    </location>
</feature>
<accession>A0A2T0LH60</accession>